<keyword evidence="7 13" id="KW-0349">Heme</keyword>
<dbReference type="PANTHER" id="PTHR34688:SF2">
    <property type="entry name" value="CYTOCHROME C6, CHLOROPLASTIC"/>
    <property type="match status" value="1"/>
</dbReference>
<dbReference type="NCBIfam" id="NF045930">
    <property type="entry name" value="Cytc6PetJCyano"/>
    <property type="match status" value="1"/>
</dbReference>
<keyword evidence="11 13" id="KW-0408">Iron</keyword>
<keyword evidence="4 13" id="KW-0813">Transport</keyword>
<comment type="PTM">
    <text evidence="13">Binds 1 heme c group per subunit.</text>
</comment>
<keyword evidence="9 13" id="KW-0479">Metal-binding</keyword>
<keyword evidence="12 13" id="KW-0793">Thylakoid</keyword>
<comment type="subcellular location">
    <subcellularLocation>
        <location evidence="2 13">Plastid</location>
        <location evidence="2 13">Chloroplast thylakoid lumen</location>
    </subcellularLocation>
</comment>
<keyword evidence="13" id="KW-0732">Signal</keyword>
<evidence type="ECO:0000256" key="3">
    <source>
        <dbReference type="ARBA" id="ARBA00009650"/>
    </source>
</evidence>
<dbReference type="GO" id="GO:0020037">
    <property type="term" value="F:heme binding"/>
    <property type="evidence" value="ECO:0007669"/>
    <property type="project" value="InterPro"/>
</dbReference>
<feature type="binding site" description="covalent" evidence="13">
    <location>
        <position position="42"/>
    </location>
    <ligand>
        <name>heme c</name>
        <dbReference type="ChEBI" id="CHEBI:61717"/>
    </ligand>
</feature>
<dbReference type="SUPFAM" id="SSF46626">
    <property type="entry name" value="Cytochrome c"/>
    <property type="match status" value="1"/>
</dbReference>
<dbReference type="InterPro" id="IPR008168">
    <property type="entry name" value="Cyt_C_IC"/>
</dbReference>
<comment type="function">
    <text evidence="1 13">Functions as an electron carrier between membrane-bound cytochrome b6-f and photosystem I in oxygenic photosynthesis.</text>
</comment>
<dbReference type="InterPro" id="IPR036909">
    <property type="entry name" value="Cyt_c-like_dom_sf"/>
</dbReference>
<evidence type="ECO:0000256" key="8">
    <source>
        <dbReference type="ARBA" id="ARBA00022640"/>
    </source>
</evidence>
<dbReference type="FunFam" id="1.10.760.10:FF:000038">
    <property type="entry name" value="Cytochrome c6"/>
    <property type="match status" value="1"/>
</dbReference>
<geneLocation type="chloroplast" evidence="15"/>
<evidence type="ECO:0000256" key="2">
    <source>
        <dbReference type="ARBA" id="ARBA00004456"/>
    </source>
</evidence>
<dbReference type="EMBL" id="MT226925">
    <property type="protein sequence ID" value="QOW07487.1"/>
    <property type="molecule type" value="Genomic_DNA"/>
</dbReference>
<feature type="signal peptide" evidence="13">
    <location>
        <begin position="1"/>
        <end position="24"/>
    </location>
</feature>
<evidence type="ECO:0000256" key="5">
    <source>
        <dbReference type="ARBA" id="ARBA00022528"/>
    </source>
</evidence>
<evidence type="ECO:0000256" key="7">
    <source>
        <dbReference type="ARBA" id="ARBA00022617"/>
    </source>
</evidence>
<evidence type="ECO:0000259" key="14">
    <source>
        <dbReference type="PROSITE" id="PS51007"/>
    </source>
</evidence>
<sequence length="111" mass="12003" precursor="true">MKKSFFSIFVFLLTITNFSFQAHAAGDVGKGKTIFDANCAACHDGGNNVIMPEKNLKKDTLAQNEMNSSSAITYQVTNGKNAMPAFGGRLSDEDITNVASFVLSQSEQGWD</sequence>
<feature type="binding site" description="axial binding residue" evidence="13">
    <location>
        <position position="43"/>
    </location>
    <ligand>
        <name>heme c</name>
        <dbReference type="ChEBI" id="CHEBI:61717"/>
    </ligand>
    <ligandPart>
        <name>Fe</name>
        <dbReference type="ChEBI" id="CHEBI:18248"/>
    </ligandPart>
</feature>
<evidence type="ECO:0000313" key="15">
    <source>
        <dbReference type="EMBL" id="QOW07487.1"/>
    </source>
</evidence>
<dbReference type="Pfam" id="PF13442">
    <property type="entry name" value="Cytochrome_CBB3"/>
    <property type="match status" value="1"/>
</dbReference>
<keyword evidence="10 13" id="KW-0249">Electron transport</keyword>
<feature type="domain" description="Cytochrome c" evidence="14">
    <location>
        <begin position="26"/>
        <end position="106"/>
    </location>
</feature>
<evidence type="ECO:0000256" key="11">
    <source>
        <dbReference type="ARBA" id="ARBA00023004"/>
    </source>
</evidence>
<comment type="subunit">
    <text evidence="13">Monomer.</text>
</comment>
<dbReference type="InterPro" id="IPR009056">
    <property type="entry name" value="Cyt_c-like_dom"/>
</dbReference>
<name>A0A7S6ZP97_9STRA</name>
<dbReference type="AlphaFoldDB" id="A0A7S6ZP97"/>
<dbReference type="GO" id="GO:0009543">
    <property type="term" value="C:chloroplast thylakoid lumen"/>
    <property type="evidence" value="ECO:0007669"/>
    <property type="project" value="UniProtKB-SubCell"/>
</dbReference>
<accession>A0A7S6ZP97</accession>
<evidence type="ECO:0000256" key="10">
    <source>
        <dbReference type="ARBA" id="ARBA00022982"/>
    </source>
</evidence>
<keyword evidence="5 15" id="KW-0150">Chloroplast</keyword>
<evidence type="ECO:0000256" key="9">
    <source>
        <dbReference type="ARBA" id="ARBA00022723"/>
    </source>
</evidence>
<feature type="binding site" description="covalent" evidence="13">
    <location>
        <position position="39"/>
    </location>
    <ligand>
        <name>heme c</name>
        <dbReference type="ChEBI" id="CHEBI:61717"/>
    </ligand>
</feature>
<dbReference type="GO" id="GO:0009055">
    <property type="term" value="F:electron transfer activity"/>
    <property type="evidence" value="ECO:0007669"/>
    <property type="project" value="UniProtKB-UniRule"/>
</dbReference>
<proteinExistence type="inferred from homology"/>
<dbReference type="HAMAP" id="MF_00594">
    <property type="entry name" value="Cytc_PetJ"/>
    <property type="match status" value="1"/>
</dbReference>
<dbReference type="Gene3D" id="1.10.760.10">
    <property type="entry name" value="Cytochrome c-like domain"/>
    <property type="match status" value="1"/>
</dbReference>
<dbReference type="RefSeq" id="YP_010032280.1">
    <property type="nucleotide sequence ID" value="NC_053868.1"/>
</dbReference>
<feature type="chain" id="PRO_5031651051" description="Cytochrome c6" evidence="13">
    <location>
        <begin position="25"/>
        <end position="111"/>
    </location>
</feature>
<dbReference type="PRINTS" id="PR00605">
    <property type="entry name" value="CYTCHROMECIC"/>
</dbReference>
<protein>
    <recommendedName>
        <fullName evidence="13">Cytochrome c6</fullName>
    </recommendedName>
    <alternativeName>
        <fullName evidence="13">Cytochrome c-553</fullName>
    </alternativeName>
    <alternativeName>
        <fullName evidence="13">Cytochrome c553</fullName>
    </alternativeName>
    <alternativeName>
        <fullName evidence="13">Soluble cytochrome f</fullName>
    </alternativeName>
</protein>
<dbReference type="GO" id="GO:0015979">
    <property type="term" value="P:photosynthesis"/>
    <property type="evidence" value="ECO:0007669"/>
    <property type="project" value="UniProtKB-UniRule"/>
</dbReference>
<keyword evidence="6 13" id="KW-0602">Photosynthesis</keyword>
<evidence type="ECO:0000256" key="6">
    <source>
        <dbReference type="ARBA" id="ARBA00022531"/>
    </source>
</evidence>
<dbReference type="GO" id="GO:0005506">
    <property type="term" value="F:iron ion binding"/>
    <property type="evidence" value="ECO:0007669"/>
    <property type="project" value="InterPro"/>
</dbReference>
<dbReference type="InterPro" id="IPR023655">
    <property type="entry name" value="Cyt_C6"/>
</dbReference>
<organism evidence="15">
    <name type="scientific">Schizocladia ischiensis</name>
    <dbReference type="NCBI Taxonomy" id="196139"/>
    <lineage>
        <taxon>Eukaryota</taxon>
        <taxon>Sar</taxon>
        <taxon>Stramenopiles</taxon>
        <taxon>Ochrophyta</taxon>
        <taxon>PX clade</taxon>
        <taxon>Schizocladiophyceae</taxon>
        <taxon>Schizocladiales</taxon>
        <taxon>Schizocladiaceae</taxon>
        <taxon>Schizocladia</taxon>
    </lineage>
</organism>
<keyword evidence="8 15" id="KW-0934">Plastid</keyword>
<feature type="binding site" description="axial binding residue" evidence="13">
    <location>
        <position position="83"/>
    </location>
    <ligand>
        <name>heme c</name>
        <dbReference type="ChEBI" id="CHEBI:61717"/>
    </ligand>
    <ligandPart>
        <name>Fe</name>
        <dbReference type="ChEBI" id="CHEBI:18248"/>
    </ligandPart>
</feature>
<comment type="similarity">
    <text evidence="3 13">Belongs to the cytochrome c family. PetJ subfamily.</text>
</comment>
<dbReference type="GeneID" id="63377766"/>
<evidence type="ECO:0000256" key="1">
    <source>
        <dbReference type="ARBA" id="ARBA00002347"/>
    </source>
</evidence>
<dbReference type="PANTHER" id="PTHR34688">
    <property type="entry name" value="CYTOCHROME C6, CHLOROPLASTIC"/>
    <property type="match status" value="1"/>
</dbReference>
<reference evidence="15" key="1">
    <citation type="submission" date="2020-03" db="EMBL/GenBank/DDBJ databases">
        <title>Schizocladia ischiensis organellar genomes: estimating the origin of multicellularity in heterokonts and the emergence of shallow ocean ecosystems.</title>
        <authorList>
            <person name="Phillips N.E."/>
            <person name="Braun E.L."/>
            <person name="Boore J."/>
            <person name="Cheda B."/>
            <person name="Salomon M.P."/>
        </authorList>
    </citation>
    <scope>NUCLEOTIDE SEQUENCE</scope>
</reference>
<evidence type="ECO:0000256" key="13">
    <source>
        <dbReference type="HAMAP-Rule" id="MF_00594"/>
    </source>
</evidence>
<gene>
    <name evidence="13 15" type="primary">petJ</name>
</gene>
<evidence type="ECO:0000256" key="4">
    <source>
        <dbReference type="ARBA" id="ARBA00022448"/>
    </source>
</evidence>
<evidence type="ECO:0000256" key="12">
    <source>
        <dbReference type="ARBA" id="ARBA00023078"/>
    </source>
</evidence>
<dbReference type="PROSITE" id="PS51007">
    <property type="entry name" value="CYTC"/>
    <property type="match status" value="1"/>
</dbReference>